<reference evidence="3" key="1">
    <citation type="submission" date="2021-02" db="EMBL/GenBank/DDBJ databases">
        <authorList>
            <person name="Dougan E. K."/>
            <person name="Rhodes N."/>
            <person name="Thang M."/>
            <person name="Chan C."/>
        </authorList>
    </citation>
    <scope>NUCLEOTIDE SEQUENCE</scope>
</reference>
<evidence type="ECO:0000256" key="1">
    <source>
        <dbReference type="SAM" id="MobiDB-lite"/>
    </source>
</evidence>
<comment type="caution">
    <text evidence="3">The sequence shown here is derived from an EMBL/GenBank/DDBJ whole genome shotgun (WGS) entry which is preliminary data.</text>
</comment>
<name>A0A812MMB0_9DINO</name>
<evidence type="ECO:0000256" key="2">
    <source>
        <dbReference type="SAM" id="SignalP"/>
    </source>
</evidence>
<feature type="chain" id="PRO_5032670893" evidence="2">
    <location>
        <begin position="18"/>
        <end position="176"/>
    </location>
</feature>
<proteinExistence type="predicted"/>
<accession>A0A812MMB0</accession>
<protein>
    <submittedName>
        <fullName evidence="3">Uncharacterized protein</fullName>
    </submittedName>
</protein>
<dbReference type="AlphaFoldDB" id="A0A812MMB0"/>
<keyword evidence="2" id="KW-0732">Signal</keyword>
<dbReference type="Proteomes" id="UP000604046">
    <property type="component" value="Unassembled WGS sequence"/>
</dbReference>
<dbReference type="EMBL" id="CAJNDS010001502">
    <property type="protein sequence ID" value="CAE7262179.1"/>
    <property type="molecule type" value="Genomic_DNA"/>
</dbReference>
<organism evidence="3 4">
    <name type="scientific">Symbiodinium natans</name>
    <dbReference type="NCBI Taxonomy" id="878477"/>
    <lineage>
        <taxon>Eukaryota</taxon>
        <taxon>Sar</taxon>
        <taxon>Alveolata</taxon>
        <taxon>Dinophyceae</taxon>
        <taxon>Suessiales</taxon>
        <taxon>Symbiodiniaceae</taxon>
        <taxon>Symbiodinium</taxon>
    </lineage>
</organism>
<gene>
    <name evidence="3" type="ORF">SNAT2548_LOCUS13739</name>
</gene>
<keyword evidence="4" id="KW-1185">Reference proteome</keyword>
<feature type="signal peptide" evidence="2">
    <location>
        <begin position="1"/>
        <end position="17"/>
    </location>
</feature>
<sequence>MAFLLACLACLVVGASSASQESASFPGRALRAKAKTKCDGAGCTCASSDDCHPSSKHCIQIGLAQKCFGEAVVNAKSNIGNFEKFADHADLVEHPSALEEVSTWLLHNNVHSVEELASSKDMMGKFLLATHSKVKLRPYYNMRRYLQKDLRKAPPPPAVQNPLPFALGGTGGVGSQ</sequence>
<feature type="region of interest" description="Disordered" evidence="1">
    <location>
        <begin position="154"/>
        <end position="176"/>
    </location>
</feature>
<dbReference type="OrthoDB" id="446083at2759"/>
<evidence type="ECO:0000313" key="3">
    <source>
        <dbReference type="EMBL" id="CAE7262179.1"/>
    </source>
</evidence>
<evidence type="ECO:0000313" key="4">
    <source>
        <dbReference type="Proteomes" id="UP000604046"/>
    </source>
</evidence>